<dbReference type="InterPro" id="IPR032508">
    <property type="entry name" value="FecR_C"/>
</dbReference>
<organism evidence="4 5">
    <name type="scientific">Mucilaginibacter angelicae</name>
    <dbReference type="NCBI Taxonomy" id="869718"/>
    <lineage>
        <taxon>Bacteria</taxon>
        <taxon>Pseudomonadati</taxon>
        <taxon>Bacteroidota</taxon>
        <taxon>Sphingobacteriia</taxon>
        <taxon>Sphingobacteriales</taxon>
        <taxon>Sphingobacteriaceae</taxon>
        <taxon>Mucilaginibacter</taxon>
    </lineage>
</organism>
<accession>A0ABV6LC48</accession>
<evidence type="ECO:0000259" key="2">
    <source>
        <dbReference type="Pfam" id="PF04773"/>
    </source>
</evidence>
<dbReference type="Gene3D" id="3.55.50.30">
    <property type="match status" value="1"/>
</dbReference>
<dbReference type="Gene3D" id="2.60.120.1440">
    <property type="match status" value="1"/>
</dbReference>
<reference evidence="4 5" key="1">
    <citation type="submission" date="2024-09" db="EMBL/GenBank/DDBJ databases">
        <authorList>
            <person name="Sun Q."/>
            <person name="Mori K."/>
        </authorList>
    </citation>
    <scope>NUCLEOTIDE SEQUENCE [LARGE SCALE GENOMIC DNA]</scope>
    <source>
        <strain evidence="4 5">NCAIM B.02415</strain>
    </source>
</reference>
<comment type="caution">
    <text evidence="4">The sequence shown here is derived from an EMBL/GenBank/DDBJ whole genome shotgun (WGS) entry which is preliminary data.</text>
</comment>
<gene>
    <name evidence="4" type="ORF">ACFFGT_22805</name>
</gene>
<feature type="transmembrane region" description="Helical" evidence="1">
    <location>
        <begin position="94"/>
        <end position="112"/>
    </location>
</feature>
<keyword evidence="1" id="KW-0812">Transmembrane</keyword>
<dbReference type="PANTHER" id="PTHR30273:SF2">
    <property type="entry name" value="PROTEIN FECR"/>
    <property type="match status" value="1"/>
</dbReference>
<dbReference type="EMBL" id="JBHLTS010000071">
    <property type="protein sequence ID" value="MFC0517057.1"/>
    <property type="molecule type" value="Genomic_DNA"/>
</dbReference>
<sequence length="399" mass="43852">MSELYARLDYLFNGYYNGTATQAELDELFQIINSSATDAELASLIYQAWDNLDDNGPLFDRSKSEGMLNEILRTNTAQPVPVPAKRNSLPWRRLGVAASFLLLVGFGAYIYSNQKRQVVTKKTIAKTYPKNDALPGSNKAVLTLANGKTITLDSAQNGLLAQQGATKVNKTRNGQLVYVAGTNADAQAPVINTISTPRGGQYQLVLPDGSKVCLNSASSLSFPTRFTGKTREVTITGEAYFEVTKNAKMPFRVKSDNTTVEVLGTHFNIMAYSDEAEMKTTLLEGSVKISNGTASGILKPGQQALLNKAGRLKVLSDVDVDDEIAWKDGIFQFRDAGIDAIMRQAARWYDVEVAYEGKIPQREFTGRISRNVKASELMNMLGYAGVKFKIENKRITIQQ</sequence>
<dbReference type="Pfam" id="PF04773">
    <property type="entry name" value="FecR"/>
    <property type="match status" value="1"/>
</dbReference>
<keyword evidence="5" id="KW-1185">Reference proteome</keyword>
<evidence type="ECO:0000256" key="1">
    <source>
        <dbReference type="SAM" id="Phobius"/>
    </source>
</evidence>
<dbReference type="InterPro" id="IPR006860">
    <property type="entry name" value="FecR"/>
</dbReference>
<keyword evidence="1" id="KW-1133">Transmembrane helix</keyword>
<dbReference type="Pfam" id="PF16344">
    <property type="entry name" value="FecR_C"/>
    <property type="match status" value="1"/>
</dbReference>
<name>A0ABV6LC48_9SPHI</name>
<evidence type="ECO:0000259" key="3">
    <source>
        <dbReference type="Pfam" id="PF16344"/>
    </source>
</evidence>
<dbReference type="PANTHER" id="PTHR30273">
    <property type="entry name" value="PERIPLASMIC SIGNAL SENSOR AND SIGMA FACTOR ACTIVATOR FECR-RELATED"/>
    <property type="match status" value="1"/>
</dbReference>
<proteinExistence type="predicted"/>
<dbReference type="Proteomes" id="UP001589828">
    <property type="component" value="Unassembled WGS sequence"/>
</dbReference>
<dbReference type="InterPro" id="IPR012373">
    <property type="entry name" value="Ferrdict_sens_TM"/>
</dbReference>
<protein>
    <submittedName>
        <fullName evidence="4">FecR family protein</fullName>
    </submittedName>
</protein>
<evidence type="ECO:0000313" key="5">
    <source>
        <dbReference type="Proteomes" id="UP001589828"/>
    </source>
</evidence>
<feature type="domain" description="Protein FecR C-terminal" evidence="3">
    <location>
        <begin position="331"/>
        <end position="397"/>
    </location>
</feature>
<evidence type="ECO:0000313" key="4">
    <source>
        <dbReference type="EMBL" id="MFC0517057.1"/>
    </source>
</evidence>
<feature type="domain" description="FecR protein" evidence="2">
    <location>
        <begin position="193"/>
        <end position="288"/>
    </location>
</feature>
<dbReference type="RefSeq" id="WP_377024824.1">
    <property type="nucleotide sequence ID" value="NZ_JBHLTS010000071.1"/>
</dbReference>
<keyword evidence="1" id="KW-0472">Membrane</keyword>